<evidence type="ECO:0000256" key="6">
    <source>
        <dbReference type="ARBA" id="ARBA00023242"/>
    </source>
</evidence>
<reference evidence="9" key="2">
    <citation type="journal article" date="2024" name="Plant">
        <title>Genomic evolution and insights into agronomic trait innovations of Sesamum species.</title>
        <authorList>
            <person name="Miao H."/>
            <person name="Wang L."/>
            <person name="Qu L."/>
            <person name="Liu H."/>
            <person name="Sun Y."/>
            <person name="Le M."/>
            <person name="Wang Q."/>
            <person name="Wei S."/>
            <person name="Zheng Y."/>
            <person name="Lin W."/>
            <person name="Duan Y."/>
            <person name="Cao H."/>
            <person name="Xiong S."/>
            <person name="Wang X."/>
            <person name="Wei L."/>
            <person name="Li C."/>
            <person name="Ma Q."/>
            <person name="Ju M."/>
            <person name="Zhao R."/>
            <person name="Li G."/>
            <person name="Mu C."/>
            <person name="Tian Q."/>
            <person name="Mei H."/>
            <person name="Zhang T."/>
            <person name="Gao T."/>
            <person name="Zhang H."/>
        </authorList>
    </citation>
    <scope>NUCLEOTIDE SEQUENCE</scope>
    <source>
        <strain evidence="9">G02</strain>
    </source>
</reference>
<name>A0AAW2VJ34_SESRA</name>
<dbReference type="SUPFAM" id="SSF53098">
    <property type="entry name" value="Ribonuclease H-like"/>
    <property type="match status" value="1"/>
</dbReference>
<reference evidence="9" key="1">
    <citation type="submission" date="2020-06" db="EMBL/GenBank/DDBJ databases">
        <authorList>
            <person name="Li T."/>
            <person name="Hu X."/>
            <person name="Zhang T."/>
            <person name="Song X."/>
            <person name="Zhang H."/>
            <person name="Dai N."/>
            <person name="Sheng W."/>
            <person name="Hou X."/>
            <person name="Wei L."/>
        </authorList>
    </citation>
    <scope>NUCLEOTIDE SEQUENCE</scope>
    <source>
        <strain evidence="9">G02</strain>
        <tissue evidence="9">Leaf</tissue>
    </source>
</reference>
<dbReference type="PANTHER" id="PTHR46481">
    <property type="entry name" value="ZINC FINGER BED DOMAIN-CONTAINING PROTEIN 4"/>
    <property type="match status" value="1"/>
</dbReference>
<feature type="domain" description="hAT-like transposase RNase-H fold" evidence="8">
    <location>
        <begin position="84"/>
        <end position="172"/>
    </location>
</feature>
<comment type="caution">
    <text evidence="9">The sequence shown here is derived from an EMBL/GenBank/DDBJ whole genome shotgun (WGS) entry which is preliminary data.</text>
</comment>
<dbReference type="InterPro" id="IPR012337">
    <property type="entry name" value="RNaseH-like_sf"/>
</dbReference>
<evidence type="ECO:0000259" key="7">
    <source>
        <dbReference type="Pfam" id="PF05699"/>
    </source>
</evidence>
<protein>
    <submittedName>
        <fullName evidence="9">Zinc finger BED domain-containing protein DAYSLEEPER</fullName>
    </submittedName>
</protein>
<sequence>MIIQHEYPLHMVEHSGFIDFARTLQPQFNITSVTAVQEQVMGIYFREKHRLLDLLSGISGHLNLTVDLWTSNQSLAYVLITGHFIDNDWKLQRRILNLSHQDFFVSCLTKPLMEKFTKYWDDCNLVLAVAVVMDPRFKMKLVEFSFSRIYGEDAETWINIVDEGLHELYLEYLVQSLPAPTFIEGENDTLVKTEPQEDGLLSNGDGFSDFDIYISDIMGAQHMKSELDQYLEEPLLPRVQDFDVLGWWKMNRSKYPTLSKLASDVLSIPLSTISRIRIRYEREKVGQLSKFIET</sequence>
<dbReference type="InterPro" id="IPR008906">
    <property type="entry name" value="HATC_C_dom"/>
</dbReference>
<dbReference type="GO" id="GO:0046983">
    <property type="term" value="F:protein dimerization activity"/>
    <property type="evidence" value="ECO:0007669"/>
    <property type="project" value="InterPro"/>
</dbReference>
<dbReference type="InterPro" id="IPR025525">
    <property type="entry name" value="hAT-like_transposase_RNase-H"/>
</dbReference>
<dbReference type="PANTHER" id="PTHR46481:SF10">
    <property type="entry name" value="ZINC FINGER BED DOMAIN-CONTAINING PROTEIN 39"/>
    <property type="match status" value="1"/>
</dbReference>
<dbReference type="GO" id="GO:0005634">
    <property type="term" value="C:nucleus"/>
    <property type="evidence" value="ECO:0007669"/>
    <property type="project" value="UniProtKB-SubCell"/>
</dbReference>
<evidence type="ECO:0000256" key="2">
    <source>
        <dbReference type="ARBA" id="ARBA00022723"/>
    </source>
</evidence>
<evidence type="ECO:0000256" key="4">
    <source>
        <dbReference type="ARBA" id="ARBA00022833"/>
    </source>
</evidence>
<proteinExistence type="predicted"/>
<dbReference type="EMBL" id="JACGWJ010000003">
    <property type="protein sequence ID" value="KAL0429769.1"/>
    <property type="molecule type" value="Genomic_DNA"/>
</dbReference>
<keyword evidence="6" id="KW-0539">Nucleus</keyword>
<keyword evidence="5" id="KW-0238">DNA-binding</keyword>
<evidence type="ECO:0000313" key="9">
    <source>
        <dbReference type="EMBL" id="KAL0429769.1"/>
    </source>
</evidence>
<feature type="domain" description="HAT C-terminal dimerisation" evidence="7">
    <location>
        <begin position="226"/>
        <end position="274"/>
    </location>
</feature>
<dbReference type="GO" id="GO:0003677">
    <property type="term" value="F:DNA binding"/>
    <property type="evidence" value="ECO:0007669"/>
    <property type="project" value="UniProtKB-KW"/>
</dbReference>
<dbReference type="GO" id="GO:0008270">
    <property type="term" value="F:zinc ion binding"/>
    <property type="evidence" value="ECO:0007669"/>
    <property type="project" value="UniProtKB-KW"/>
</dbReference>
<comment type="subcellular location">
    <subcellularLocation>
        <location evidence="1">Nucleus</location>
    </subcellularLocation>
</comment>
<dbReference type="Pfam" id="PF14372">
    <property type="entry name" value="hAT-like_RNase-H"/>
    <property type="match status" value="1"/>
</dbReference>
<dbReference type="Pfam" id="PF05699">
    <property type="entry name" value="Dimer_Tnp_hAT"/>
    <property type="match status" value="1"/>
</dbReference>
<evidence type="ECO:0000256" key="5">
    <source>
        <dbReference type="ARBA" id="ARBA00023125"/>
    </source>
</evidence>
<evidence type="ECO:0000259" key="8">
    <source>
        <dbReference type="Pfam" id="PF14372"/>
    </source>
</evidence>
<organism evidence="9">
    <name type="scientific">Sesamum radiatum</name>
    <name type="common">Black benniseed</name>
    <dbReference type="NCBI Taxonomy" id="300843"/>
    <lineage>
        <taxon>Eukaryota</taxon>
        <taxon>Viridiplantae</taxon>
        <taxon>Streptophyta</taxon>
        <taxon>Embryophyta</taxon>
        <taxon>Tracheophyta</taxon>
        <taxon>Spermatophyta</taxon>
        <taxon>Magnoliopsida</taxon>
        <taxon>eudicotyledons</taxon>
        <taxon>Gunneridae</taxon>
        <taxon>Pentapetalae</taxon>
        <taxon>asterids</taxon>
        <taxon>lamiids</taxon>
        <taxon>Lamiales</taxon>
        <taxon>Pedaliaceae</taxon>
        <taxon>Sesamum</taxon>
    </lineage>
</organism>
<accession>A0AAW2VJ34</accession>
<keyword evidence="3" id="KW-0863">Zinc-finger</keyword>
<evidence type="ECO:0000256" key="3">
    <source>
        <dbReference type="ARBA" id="ARBA00022771"/>
    </source>
</evidence>
<keyword evidence="4" id="KW-0862">Zinc</keyword>
<dbReference type="AlphaFoldDB" id="A0AAW2VJ34"/>
<evidence type="ECO:0000256" key="1">
    <source>
        <dbReference type="ARBA" id="ARBA00004123"/>
    </source>
</evidence>
<keyword evidence="2" id="KW-0479">Metal-binding</keyword>
<gene>
    <name evidence="9" type="ORF">Sradi_0602900</name>
</gene>
<dbReference type="InterPro" id="IPR052035">
    <property type="entry name" value="ZnF_BED_domain_contain"/>
</dbReference>